<keyword evidence="6" id="KW-1185">Reference proteome</keyword>
<dbReference type="Proteomes" id="UP000471435">
    <property type="component" value="Unassembled WGS sequence"/>
</dbReference>
<dbReference type="SUPFAM" id="SSF58104">
    <property type="entry name" value="Methyl-accepting chemotaxis protein (MCP) signaling domain"/>
    <property type="match status" value="1"/>
</dbReference>
<reference evidence="5 6" key="1">
    <citation type="submission" date="2019-12" db="EMBL/GenBank/DDBJ databases">
        <title>Genomic-based taxomic classification of the family Erythrobacteraceae.</title>
        <authorList>
            <person name="Xu L."/>
        </authorList>
    </citation>
    <scope>NUCLEOTIDE SEQUENCE [LARGE SCALE GENOMIC DNA]</scope>
    <source>
        <strain evidence="5 6">SW-109</strain>
    </source>
</reference>
<comment type="caution">
    <text evidence="5">The sequence shown here is derived from an EMBL/GenBank/DDBJ whole genome shotgun (WGS) entry which is preliminary data.</text>
</comment>
<evidence type="ECO:0000256" key="2">
    <source>
        <dbReference type="PROSITE-ProRule" id="PRU00284"/>
    </source>
</evidence>
<dbReference type="GO" id="GO:0016020">
    <property type="term" value="C:membrane"/>
    <property type="evidence" value="ECO:0007669"/>
    <property type="project" value="InterPro"/>
</dbReference>
<dbReference type="EMBL" id="WTYP01000001">
    <property type="protein sequence ID" value="MXP46663.1"/>
    <property type="molecule type" value="Genomic_DNA"/>
</dbReference>
<evidence type="ECO:0000313" key="5">
    <source>
        <dbReference type="EMBL" id="MXP46663.1"/>
    </source>
</evidence>
<dbReference type="PANTHER" id="PTHR32089:SF114">
    <property type="entry name" value="METHYL-ACCEPTING CHEMOTAXIS PROTEIN MCPB"/>
    <property type="match status" value="1"/>
</dbReference>
<name>A0A6I4UYJ7_9SPHN</name>
<organism evidence="5 6">
    <name type="scientific">Pontixanthobacter luteolus</name>
    <dbReference type="NCBI Taxonomy" id="295089"/>
    <lineage>
        <taxon>Bacteria</taxon>
        <taxon>Pseudomonadati</taxon>
        <taxon>Pseudomonadota</taxon>
        <taxon>Alphaproteobacteria</taxon>
        <taxon>Sphingomonadales</taxon>
        <taxon>Erythrobacteraceae</taxon>
        <taxon>Pontixanthobacter</taxon>
    </lineage>
</organism>
<dbReference type="RefSeq" id="WP_160729871.1">
    <property type="nucleotide sequence ID" value="NZ_CANLWR010000001.1"/>
</dbReference>
<proteinExistence type="predicted"/>
<feature type="coiled-coil region" evidence="3">
    <location>
        <begin position="42"/>
        <end position="79"/>
    </location>
</feature>
<dbReference type="Gene3D" id="1.10.287.950">
    <property type="entry name" value="Methyl-accepting chemotaxis protein"/>
    <property type="match status" value="1"/>
</dbReference>
<dbReference type="Pfam" id="PF00015">
    <property type="entry name" value="MCPsignal"/>
    <property type="match status" value="1"/>
</dbReference>
<feature type="domain" description="Methyl-accepting transducer" evidence="4">
    <location>
        <begin position="20"/>
        <end position="256"/>
    </location>
</feature>
<dbReference type="SMART" id="SM00283">
    <property type="entry name" value="MA"/>
    <property type="match status" value="1"/>
</dbReference>
<evidence type="ECO:0000256" key="3">
    <source>
        <dbReference type="SAM" id="Coils"/>
    </source>
</evidence>
<protein>
    <submittedName>
        <fullName evidence="5">Chemotaxis protein</fullName>
    </submittedName>
</protein>
<evidence type="ECO:0000259" key="4">
    <source>
        <dbReference type="PROSITE" id="PS50111"/>
    </source>
</evidence>
<evidence type="ECO:0000256" key="1">
    <source>
        <dbReference type="ARBA" id="ARBA00023224"/>
    </source>
</evidence>
<keyword evidence="3" id="KW-0175">Coiled coil</keyword>
<dbReference type="InterPro" id="IPR004089">
    <property type="entry name" value="MCPsignal_dom"/>
</dbReference>
<dbReference type="AlphaFoldDB" id="A0A6I4UYJ7"/>
<gene>
    <name evidence="5" type="ORF">GRI43_04540</name>
</gene>
<dbReference type="OrthoDB" id="5292010at2"/>
<sequence length="465" mass="50670">MKHTEFDTVDRKSIDLIPQSCGEVTVGCSDVAGIVQAVIDSSEKLRAEHNALQGTVTQLESDQQKVSEASDEARLLSERAIERLGQGTTLIQSSLGQISGLLELVETLTTHVTGFAAAMEQVRRCSQDIDQIAETTNILALNATIEAMRAGDAGRTFAVVANEVKNLAGDTRRATEEISQTIDTLGGEAELVISQIENGAEASRSAKTSVAQIEETIGGVAELVEEVDRQNDQIARSTGTISDHVHRVQDVLASFDSAAIENEGKLQKAHNRIESLEITASEMFDSIVKGGLSPRDSALVDQAQTFAKQVSEIAEKAIAEGTLTQEALFDTDYKEIAGSNPKRFRTSLSDWADAHWRPVFDKVVAKGGPIKMCSSADMNGFLPTHISDRCRQPTGDLAHDTKYCRNGRILLEGVDISAKRSTDAYMMAVYRQEGDGLQYLVVRNVYVPLYINGRRWGDFELAYTL</sequence>
<dbReference type="PROSITE" id="PS50111">
    <property type="entry name" value="CHEMOTAXIS_TRANSDUC_2"/>
    <property type="match status" value="1"/>
</dbReference>
<dbReference type="GO" id="GO:0007165">
    <property type="term" value="P:signal transduction"/>
    <property type="evidence" value="ECO:0007669"/>
    <property type="project" value="UniProtKB-KW"/>
</dbReference>
<accession>A0A6I4UYJ7</accession>
<keyword evidence="1 2" id="KW-0807">Transducer</keyword>
<evidence type="ECO:0000313" key="6">
    <source>
        <dbReference type="Proteomes" id="UP000471435"/>
    </source>
</evidence>
<dbReference type="PANTHER" id="PTHR32089">
    <property type="entry name" value="METHYL-ACCEPTING CHEMOTAXIS PROTEIN MCPB"/>
    <property type="match status" value="1"/>
</dbReference>